<accession>A0A8X6KDH8</accession>
<sequence>MSDSFSTFTRIVRTFVVRSSKRDGGLINASSQATKARTIELAIVTLPLRTVDTPNRIMANWSGRGKGFCYFKGLRQDANAYRFCTLLPHFLSSHITTSSPYGTSTSGKPSVSLIKL</sequence>
<feature type="compositionally biased region" description="Low complexity" evidence="1">
    <location>
        <begin position="97"/>
        <end position="110"/>
    </location>
</feature>
<name>A0A8X6KDH8_TRICU</name>
<organism evidence="2 3">
    <name type="scientific">Trichonephila clavata</name>
    <name type="common">Joro spider</name>
    <name type="synonym">Nephila clavata</name>
    <dbReference type="NCBI Taxonomy" id="2740835"/>
    <lineage>
        <taxon>Eukaryota</taxon>
        <taxon>Metazoa</taxon>
        <taxon>Ecdysozoa</taxon>
        <taxon>Arthropoda</taxon>
        <taxon>Chelicerata</taxon>
        <taxon>Arachnida</taxon>
        <taxon>Araneae</taxon>
        <taxon>Araneomorphae</taxon>
        <taxon>Entelegynae</taxon>
        <taxon>Araneoidea</taxon>
        <taxon>Nephilidae</taxon>
        <taxon>Trichonephila</taxon>
    </lineage>
</organism>
<proteinExistence type="predicted"/>
<gene>
    <name evidence="2" type="ORF">TNCT_653781</name>
</gene>
<evidence type="ECO:0000256" key="1">
    <source>
        <dbReference type="SAM" id="MobiDB-lite"/>
    </source>
</evidence>
<feature type="region of interest" description="Disordered" evidence="1">
    <location>
        <begin position="97"/>
        <end position="116"/>
    </location>
</feature>
<evidence type="ECO:0000313" key="3">
    <source>
        <dbReference type="Proteomes" id="UP000887116"/>
    </source>
</evidence>
<evidence type="ECO:0000313" key="2">
    <source>
        <dbReference type="EMBL" id="GFQ69781.1"/>
    </source>
</evidence>
<dbReference type="EMBL" id="BMAO01000881">
    <property type="protein sequence ID" value="GFQ69781.1"/>
    <property type="molecule type" value="Genomic_DNA"/>
</dbReference>
<comment type="caution">
    <text evidence="2">The sequence shown here is derived from an EMBL/GenBank/DDBJ whole genome shotgun (WGS) entry which is preliminary data.</text>
</comment>
<dbReference type="Proteomes" id="UP000887116">
    <property type="component" value="Unassembled WGS sequence"/>
</dbReference>
<keyword evidence="3" id="KW-1185">Reference proteome</keyword>
<reference evidence="2" key="1">
    <citation type="submission" date="2020-07" db="EMBL/GenBank/DDBJ databases">
        <title>Multicomponent nature underlies the extraordinary mechanical properties of spider dragline silk.</title>
        <authorList>
            <person name="Kono N."/>
            <person name="Nakamura H."/>
            <person name="Mori M."/>
            <person name="Yoshida Y."/>
            <person name="Ohtoshi R."/>
            <person name="Malay A.D."/>
            <person name="Moran D.A.P."/>
            <person name="Tomita M."/>
            <person name="Numata K."/>
            <person name="Arakawa K."/>
        </authorList>
    </citation>
    <scope>NUCLEOTIDE SEQUENCE</scope>
</reference>
<dbReference type="AlphaFoldDB" id="A0A8X6KDH8"/>
<protein>
    <submittedName>
        <fullName evidence="2">Uncharacterized protein</fullName>
    </submittedName>
</protein>